<feature type="signal peptide" evidence="1">
    <location>
        <begin position="1"/>
        <end position="22"/>
    </location>
</feature>
<sequence length="61" mass="6988">MKRILKSALLIMLSTTIFVSCSEDNETIDLQTENLNDKQKLMQETSVLFGKMLTNSEVKQH</sequence>
<name>A0ABU9NDC5_9FLAO</name>
<proteinExistence type="predicted"/>
<dbReference type="Proteomes" id="UP001460072">
    <property type="component" value="Unassembled WGS sequence"/>
</dbReference>
<feature type="chain" id="PRO_5046827975" evidence="1">
    <location>
        <begin position="23"/>
        <end position="61"/>
    </location>
</feature>
<evidence type="ECO:0000256" key="1">
    <source>
        <dbReference type="SAM" id="SignalP"/>
    </source>
</evidence>
<evidence type="ECO:0000313" key="2">
    <source>
        <dbReference type="EMBL" id="MEM0543978.1"/>
    </source>
</evidence>
<keyword evidence="1" id="KW-0732">Signal</keyword>
<reference evidence="2 3" key="1">
    <citation type="submission" date="2024-03" db="EMBL/GenBank/DDBJ databases">
        <title>Two novel species of the genus Flavobacterium exhibiting potentially degradation of complex polysaccharides.</title>
        <authorList>
            <person name="Lian X."/>
        </authorList>
    </citation>
    <scope>NUCLEOTIDE SEQUENCE [LARGE SCALE GENOMIC DNA]</scope>
    <source>
        <strain evidence="3">j3</strain>
    </source>
</reference>
<keyword evidence="3" id="KW-1185">Reference proteome</keyword>
<dbReference type="RefSeq" id="WP_342697144.1">
    <property type="nucleotide sequence ID" value="NZ_JBCGDO010000039.1"/>
</dbReference>
<dbReference type="PROSITE" id="PS51257">
    <property type="entry name" value="PROKAR_LIPOPROTEIN"/>
    <property type="match status" value="1"/>
</dbReference>
<comment type="caution">
    <text evidence="2">The sequence shown here is derived from an EMBL/GenBank/DDBJ whole genome shotgun (WGS) entry which is preliminary data.</text>
</comment>
<organism evidence="2 3">
    <name type="scientific">Flavobacterium aureirubrum</name>
    <dbReference type="NCBI Taxonomy" id="3133147"/>
    <lineage>
        <taxon>Bacteria</taxon>
        <taxon>Pseudomonadati</taxon>
        <taxon>Bacteroidota</taxon>
        <taxon>Flavobacteriia</taxon>
        <taxon>Flavobacteriales</taxon>
        <taxon>Flavobacteriaceae</taxon>
        <taxon>Flavobacterium</taxon>
    </lineage>
</organism>
<evidence type="ECO:0000313" key="3">
    <source>
        <dbReference type="Proteomes" id="UP001460072"/>
    </source>
</evidence>
<accession>A0ABU9NDC5</accession>
<dbReference type="EMBL" id="JBCGDO010000039">
    <property type="protein sequence ID" value="MEM0543978.1"/>
    <property type="molecule type" value="Genomic_DNA"/>
</dbReference>
<gene>
    <name evidence="2" type="ORF">WFZ85_15330</name>
</gene>
<protein>
    <submittedName>
        <fullName evidence="2">Uncharacterized protein</fullName>
    </submittedName>
</protein>